<proteinExistence type="inferred from homology"/>
<dbReference type="SUPFAM" id="SSF63411">
    <property type="entry name" value="LuxS/MPP-like metallohydrolase"/>
    <property type="match status" value="4"/>
</dbReference>
<dbReference type="KEGG" id="soa:G3M56_008615"/>
<evidence type="ECO:0000256" key="1">
    <source>
        <dbReference type="ARBA" id="ARBA00007261"/>
    </source>
</evidence>
<dbReference type="AlphaFoldDB" id="A0A6B3L2L2"/>
<feature type="domain" description="Peptidase M16 N-terminal" evidence="2">
    <location>
        <begin position="463"/>
        <end position="605"/>
    </location>
</feature>
<gene>
    <name evidence="4" type="ORF">G3M56_008615</name>
</gene>
<comment type="similarity">
    <text evidence="1">Belongs to the peptidase M16 family.</text>
</comment>
<dbReference type="Pfam" id="PF00675">
    <property type="entry name" value="Peptidase_M16"/>
    <property type="match status" value="2"/>
</dbReference>
<organism evidence="4 5">
    <name type="scientific">Sulfuriroseicoccus oceanibius</name>
    <dbReference type="NCBI Taxonomy" id="2707525"/>
    <lineage>
        <taxon>Bacteria</taxon>
        <taxon>Pseudomonadati</taxon>
        <taxon>Verrucomicrobiota</taxon>
        <taxon>Verrucomicrobiia</taxon>
        <taxon>Verrucomicrobiales</taxon>
        <taxon>Verrucomicrobiaceae</taxon>
        <taxon>Sulfuriroseicoccus</taxon>
    </lineage>
</organism>
<dbReference type="GO" id="GO:0046872">
    <property type="term" value="F:metal ion binding"/>
    <property type="evidence" value="ECO:0007669"/>
    <property type="project" value="InterPro"/>
</dbReference>
<dbReference type="Proteomes" id="UP000475117">
    <property type="component" value="Chromosome"/>
</dbReference>
<dbReference type="Gene3D" id="3.30.830.10">
    <property type="entry name" value="Metalloenzyme, LuxS/M16 peptidase-like"/>
    <property type="match status" value="4"/>
</dbReference>
<evidence type="ECO:0000259" key="2">
    <source>
        <dbReference type="Pfam" id="PF00675"/>
    </source>
</evidence>
<dbReference type="InterPro" id="IPR011249">
    <property type="entry name" value="Metalloenz_LuxS/M16"/>
</dbReference>
<reference evidence="4 5" key="1">
    <citation type="submission" date="2020-12" db="EMBL/GenBank/DDBJ databases">
        <title>Sulforoseuscoccus oceanibium gen. nov., sp. nov., a representative of the phylum Verrucomicrobia with special cytoplasmic membrane, and proposal of Sulforoseuscoccusaceae fam. nov.</title>
        <authorList>
            <person name="Xi F."/>
        </authorList>
    </citation>
    <scope>NUCLEOTIDE SEQUENCE [LARGE SCALE GENOMIC DNA]</scope>
    <source>
        <strain evidence="4 5">T37</strain>
    </source>
</reference>
<dbReference type="InterPro" id="IPR050361">
    <property type="entry name" value="MPP/UQCRC_Complex"/>
</dbReference>
<name>A0A6B3L2L2_9BACT</name>
<feature type="domain" description="Peptidase M16 C-terminal" evidence="3">
    <location>
        <begin position="612"/>
        <end position="788"/>
    </location>
</feature>
<evidence type="ECO:0000313" key="4">
    <source>
        <dbReference type="EMBL" id="QQL43956.1"/>
    </source>
</evidence>
<dbReference type="InterPro" id="IPR007863">
    <property type="entry name" value="Peptidase_M16_C"/>
</dbReference>
<protein>
    <submittedName>
        <fullName evidence="4">Insulinase family protein</fullName>
    </submittedName>
</protein>
<dbReference type="RefSeq" id="WP_164363517.1">
    <property type="nucleotide sequence ID" value="NZ_CP066776.1"/>
</dbReference>
<keyword evidence="5" id="KW-1185">Reference proteome</keyword>
<dbReference type="Pfam" id="PF05193">
    <property type="entry name" value="Peptidase_M16_C"/>
    <property type="match status" value="2"/>
</dbReference>
<dbReference type="PANTHER" id="PTHR11851">
    <property type="entry name" value="METALLOPROTEASE"/>
    <property type="match status" value="1"/>
</dbReference>
<feature type="domain" description="Peptidase M16 N-terminal" evidence="2">
    <location>
        <begin position="31"/>
        <end position="172"/>
    </location>
</feature>
<dbReference type="EMBL" id="CP066776">
    <property type="protein sequence ID" value="QQL43956.1"/>
    <property type="molecule type" value="Genomic_DNA"/>
</dbReference>
<evidence type="ECO:0000313" key="5">
    <source>
        <dbReference type="Proteomes" id="UP000475117"/>
    </source>
</evidence>
<accession>A0A6B3L2L2</accession>
<dbReference type="PANTHER" id="PTHR11851:SF49">
    <property type="entry name" value="MITOCHONDRIAL-PROCESSING PEPTIDASE SUBUNIT ALPHA"/>
    <property type="match status" value="1"/>
</dbReference>
<dbReference type="InterPro" id="IPR011765">
    <property type="entry name" value="Pept_M16_N"/>
</dbReference>
<evidence type="ECO:0000259" key="3">
    <source>
        <dbReference type="Pfam" id="PF05193"/>
    </source>
</evidence>
<feature type="domain" description="Peptidase M16 C-terminal" evidence="3">
    <location>
        <begin position="181"/>
        <end position="356"/>
    </location>
</feature>
<sequence length="854" mass="91824">MPESATASTFALSPRTKVLRLENGLEVLVLPDHRSPVVSVQGWVKVGSIHESEFLGGGISHLIEHLVFKGTTNFGGQEIAKCVQENGGQLNAYTSFDRTVYWVDAPSDGAERALDVVTDLIFRPKFPENEFEKEKEVIRREIAMGEDDPDRVLSQALFREAFTQHPTRHPVIGYLDAFNQLTLDNVWAFYRRHYVPNNVFLVIVGDITAEQAEAWVREKVGDVPRGMREPVMVPSEPRQLSARNARIGFDSEVTRVDLAWRIPSMTHPDMPVFDVLAKILGRGRSSRLYREIREKRKLAHSVGAWSYTPAHEGLFVLNADTTPDNRDALVYALRDEVEKVVRDGVTSDELEKARRSVQAGLYGGLVTTNGLASQIGSSWMLTGGVDLASSYLEAIEKVDSEAIQRVAAKWLVPSSECLVTVEPESAVAESTEAAAAIGERSASLMPAVNDSSVANGLNVLVGADHTVPLVSLQAAFIAGSQADPAGKSGLCRLVASSLLKGTATRTGEQLVAEIEGLGGSITSGAGNNTISVGAMVMRDDLPLALELLGDVLTHSTFPEEMVANERTAQLQMIKEAADHPVRVAMREARAALYGGSSLAHSALGTEAEVATLGRDDVAGFASNVLTASNGVLAVFGDADASEVQRHADGFIGGLVAGNGRASDVLAATVAPATTAQRIELQESTQQGVVVIAFPGPGVGHPDYLPMQLLNQATSDMASRLFLRIREEQGLAYYVSSTTFLGIGGGMFSFYLGTDPAKLAHAESELREEIKRLVEVGLDEDEFDRARASFRGDLIMGAQSPASLGTKACVDQLLGLGWNAVDHELERLKTITLGDVRAAAARWLHGEGVTVTVQP</sequence>